<name>A0A174G7U2_9BACE</name>
<proteinExistence type="predicted"/>
<reference evidence="1 2" key="1">
    <citation type="submission" date="2015-09" db="EMBL/GenBank/DDBJ databases">
        <authorList>
            <consortium name="Pathogen Informatics"/>
        </authorList>
    </citation>
    <scope>NUCLEOTIDE SEQUENCE [LARGE SCALE GENOMIC DNA]</scope>
    <source>
        <strain evidence="1 2">2789STDY5834846</strain>
    </source>
</reference>
<sequence length="38" mass="4621">MKAIIEAKKYRDTDSSYIVVEIRFLCVPIFYYKKQWAC</sequence>
<gene>
    <name evidence="1" type="ORF">ERS852461_00576</name>
</gene>
<organism evidence="1 2">
    <name type="scientific">Bacteroides faecis</name>
    <dbReference type="NCBI Taxonomy" id="674529"/>
    <lineage>
        <taxon>Bacteria</taxon>
        <taxon>Pseudomonadati</taxon>
        <taxon>Bacteroidota</taxon>
        <taxon>Bacteroidia</taxon>
        <taxon>Bacteroidales</taxon>
        <taxon>Bacteroidaceae</taxon>
        <taxon>Bacteroides</taxon>
    </lineage>
</organism>
<dbReference type="EMBL" id="CZAE01000002">
    <property type="protein sequence ID" value="CUO56949.1"/>
    <property type="molecule type" value="Genomic_DNA"/>
</dbReference>
<dbReference type="AlphaFoldDB" id="A0A174G7U2"/>
<evidence type="ECO:0000313" key="2">
    <source>
        <dbReference type="Proteomes" id="UP000095606"/>
    </source>
</evidence>
<dbReference type="Proteomes" id="UP000095606">
    <property type="component" value="Unassembled WGS sequence"/>
</dbReference>
<evidence type="ECO:0000313" key="1">
    <source>
        <dbReference type="EMBL" id="CUO56949.1"/>
    </source>
</evidence>
<accession>A0A174G7U2</accession>
<protein>
    <submittedName>
        <fullName evidence="1">Uncharacterized protein</fullName>
    </submittedName>
</protein>